<dbReference type="Pfam" id="PF03388">
    <property type="entry name" value="Lectin_leg-like"/>
    <property type="match status" value="1"/>
</dbReference>
<evidence type="ECO:0000313" key="9">
    <source>
        <dbReference type="EMBL" id="GMS99983.1"/>
    </source>
</evidence>
<dbReference type="InterPro" id="IPR013320">
    <property type="entry name" value="ConA-like_dom_sf"/>
</dbReference>
<feature type="non-terminal residue" evidence="9">
    <location>
        <position position="1"/>
    </location>
</feature>
<keyword evidence="5 6" id="KW-0472">Membrane</keyword>
<dbReference type="Proteomes" id="UP001432027">
    <property type="component" value="Unassembled WGS sequence"/>
</dbReference>
<dbReference type="PANTHER" id="PTHR12223">
    <property type="entry name" value="VESICULAR MANNOSE-BINDING LECTIN"/>
    <property type="match status" value="1"/>
</dbReference>
<name>A0AAV5U0M5_9BILA</name>
<dbReference type="PROSITE" id="PS51328">
    <property type="entry name" value="L_LECTIN_LIKE"/>
    <property type="match status" value="1"/>
</dbReference>
<keyword evidence="3 7" id="KW-0732">Signal</keyword>
<feature type="chain" id="PRO_5043876465" description="L-type lectin-like domain-containing protein" evidence="7">
    <location>
        <begin position="24"/>
        <end position="331"/>
    </location>
</feature>
<feature type="domain" description="L-type lectin-like" evidence="8">
    <location>
        <begin position="24"/>
        <end position="259"/>
    </location>
</feature>
<evidence type="ECO:0000313" key="10">
    <source>
        <dbReference type="Proteomes" id="UP001432027"/>
    </source>
</evidence>
<protein>
    <recommendedName>
        <fullName evidence="8">L-type lectin-like domain-containing protein</fullName>
    </recommendedName>
</protein>
<keyword evidence="4 6" id="KW-1133">Transmembrane helix</keyword>
<comment type="subcellular location">
    <subcellularLocation>
        <location evidence="1">Membrane</location>
        <topology evidence="1">Single-pass type I membrane protein</topology>
    </subcellularLocation>
</comment>
<dbReference type="SUPFAM" id="SSF49899">
    <property type="entry name" value="Concanavalin A-like lectins/glucanases"/>
    <property type="match status" value="1"/>
</dbReference>
<keyword evidence="2 6" id="KW-0812">Transmembrane</keyword>
<evidence type="ECO:0000256" key="4">
    <source>
        <dbReference type="ARBA" id="ARBA00022989"/>
    </source>
</evidence>
<evidence type="ECO:0000256" key="3">
    <source>
        <dbReference type="ARBA" id="ARBA00022729"/>
    </source>
</evidence>
<reference evidence="9" key="1">
    <citation type="submission" date="2023-10" db="EMBL/GenBank/DDBJ databases">
        <title>Genome assembly of Pristionchus species.</title>
        <authorList>
            <person name="Yoshida K."/>
            <person name="Sommer R.J."/>
        </authorList>
    </citation>
    <scope>NUCLEOTIDE SEQUENCE</scope>
    <source>
        <strain evidence="9">RS0144</strain>
    </source>
</reference>
<evidence type="ECO:0000259" key="8">
    <source>
        <dbReference type="PROSITE" id="PS51328"/>
    </source>
</evidence>
<dbReference type="GO" id="GO:0006888">
    <property type="term" value="P:endoplasmic reticulum to Golgi vesicle-mediated transport"/>
    <property type="evidence" value="ECO:0007669"/>
    <property type="project" value="TreeGrafter"/>
</dbReference>
<accession>A0AAV5U0M5</accession>
<dbReference type="GO" id="GO:0000139">
    <property type="term" value="C:Golgi membrane"/>
    <property type="evidence" value="ECO:0007669"/>
    <property type="project" value="TreeGrafter"/>
</dbReference>
<dbReference type="AlphaFoldDB" id="A0AAV5U0M5"/>
<evidence type="ECO:0000256" key="5">
    <source>
        <dbReference type="ARBA" id="ARBA00023136"/>
    </source>
</evidence>
<sequence>HLFSNIYLCICIISLRIIQLAESLSPQFPSEGRPPLDRFLLVKPYTRWNSKFQSLGSVLTTMNEIRLTTDAKSMTGAIWARETIGMDAFTIEARLRISTRSSSVAADGVGIWFTDRTSLGNAYGVSPVFTGFGVVFDIYDNTNSRRTPLIGLVASNGTNPLNNDNNGEMHTLASCRVYESGSMIREVNDHNARESIAVHIEYLPGKIGIYYKMERDLDWQYCLTQNNVFIPNFFFLGVSASTGDLSAQQDLLSLKVFDLPIDLTVKARNTMHFEQKGTGNVEKKQTESSKILSVLFFTLAFFAVVGGMIIIIKPDLLPGTQASIDKKKRFY</sequence>
<proteinExistence type="predicted"/>
<dbReference type="GO" id="GO:0030134">
    <property type="term" value="C:COPII-coated ER to Golgi transport vesicle"/>
    <property type="evidence" value="ECO:0007669"/>
    <property type="project" value="TreeGrafter"/>
</dbReference>
<dbReference type="InterPro" id="IPR051136">
    <property type="entry name" value="Intracellular_Lectin-GPT"/>
</dbReference>
<dbReference type="PANTHER" id="PTHR12223:SF45">
    <property type="entry name" value="RE50040P"/>
    <property type="match status" value="1"/>
</dbReference>
<dbReference type="GO" id="GO:0005537">
    <property type="term" value="F:D-mannose binding"/>
    <property type="evidence" value="ECO:0007669"/>
    <property type="project" value="TreeGrafter"/>
</dbReference>
<evidence type="ECO:0000256" key="1">
    <source>
        <dbReference type="ARBA" id="ARBA00004479"/>
    </source>
</evidence>
<evidence type="ECO:0000256" key="6">
    <source>
        <dbReference type="SAM" id="Phobius"/>
    </source>
</evidence>
<keyword evidence="10" id="KW-1185">Reference proteome</keyword>
<dbReference type="InterPro" id="IPR005052">
    <property type="entry name" value="Lectin_leg"/>
</dbReference>
<dbReference type="GO" id="GO:0005793">
    <property type="term" value="C:endoplasmic reticulum-Golgi intermediate compartment"/>
    <property type="evidence" value="ECO:0007669"/>
    <property type="project" value="TreeGrafter"/>
</dbReference>
<dbReference type="CDD" id="cd07308">
    <property type="entry name" value="lectin_leg-like"/>
    <property type="match status" value="1"/>
</dbReference>
<feature type="signal peptide" evidence="7">
    <location>
        <begin position="1"/>
        <end position="23"/>
    </location>
</feature>
<comment type="caution">
    <text evidence="9">The sequence shown here is derived from an EMBL/GenBank/DDBJ whole genome shotgun (WGS) entry which is preliminary data.</text>
</comment>
<gene>
    <name evidence="9" type="ORF">PENTCL1PPCAC_22158</name>
</gene>
<evidence type="ECO:0000256" key="7">
    <source>
        <dbReference type="SAM" id="SignalP"/>
    </source>
</evidence>
<dbReference type="Gene3D" id="2.60.120.200">
    <property type="match status" value="1"/>
</dbReference>
<evidence type="ECO:0000256" key="2">
    <source>
        <dbReference type="ARBA" id="ARBA00022692"/>
    </source>
</evidence>
<dbReference type="EMBL" id="BTSX01000005">
    <property type="protein sequence ID" value="GMS99983.1"/>
    <property type="molecule type" value="Genomic_DNA"/>
</dbReference>
<organism evidence="9 10">
    <name type="scientific">Pristionchus entomophagus</name>
    <dbReference type="NCBI Taxonomy" id="358040"/>
    <lineage>
        <taxon>Eukaryota</taxon>
        <taxon>Metazoa</taxon>
        <taxon>Ecdysozoa</taxon>
        <taxon>Nematoda</taxon>
        <taxon>Chromadorea</taxon>
        <taxon>Rhabditida</taxon>
        <taxon>Rhabditina</taxon>
        <taxon>Diplogasteromorpha</taxon>
        <taxon>Diplogasteroidea</taxon>
        <taxon>Neodiplogasteridae</taxon>
        <taxon>Pristionchus</taxon>
    </lineage>
</organism>
<feature type="transmembrane region" description="Helical" evidence="6">
    <location>
        <begin position="291"/>
        <end position="312"/>
    </location>
</feature>
<dbReference type="GO" id="GO:0005789">
    <property type="term" value="C:endoplasmic reticulum membrane"/>
    <property type="evidence" value="ECO:0007669"/>
    <property type="project" value="TreeGrafter"/>
</dbReference>